<reference evidence="3 4" key="1">
    <citation type="submission" date="2018-08" db="EMBL/GenBank/DDBJ databases">
        <title>Recombination of ecologically and evolutionarily significant loci maintains genetic cohesion in the Pseudomonas syringae species complex.</title>
        <authorList>
            <person name="Dillon M."/>
            <person name="Thakur S."/>
            <person name="Almeida R.N.D."/>
            <person name="Weir B.S."/>
            <person name="Guttman D.S."/>
        </authorList>
    </citation>
    <scope>NUCLEOTIDE SEQUENCE [LARGE SCALE GENOMIC DNA]</scope>
    <source>
        <strain evidence="1 4">ICMP 4086</strain>
        <strain evidence="2 3">ICMP 7496</strain>
    </source>
</reference>
<evidence type="ECO:0000313" key="2">
    <source>
        <dbReference type="EMBL" id="RMV80413.1"/>
    </source>
</evidence>
<evidence type="ECO:0000313" key="3">
    <source>
        <dbReference type="Proteomes" id="UP000269872"/>
    </source>
</evidence>
<dbReference type="AlphaFoldDB" id="A0A0P9KC00"/>
<evidence type="ECO:0000313" key="4">
    <source>
        <dbReference type="Proteomes" id="UP000278587"/>
    </source>
</evidence>
<sequence length="39" mass="4294">MLWTNEMDSLMCSLIGLALTPGDHDGFIQANIGQRSQTK</sequence>
<name>A0A0P9KC00_9PSED</name>
<dbReference type="Proteomes" id="UP000278587">
    <property type="component" value="Unassembled WGS sequence"/>
</dbReference>
<dbReference type="Proteomes" id="UP000269872">
    <property type="component" value="Unassembled WGS sequence"/>
</dbReference>
<gene>
    <name evidence="2" type="ORF">ALP05_102011</name>
    <name evidence="1" type="ORF">ALQ84_101842</name>
</gene>
<organism evidence="1 4">
    <name type="scientific">Pseudomonas caricapapayae</name>
    <dbReference type="NCBI Taxonomy" id="46678"/>
    <lineage>
        <taxon>Bacteria</taxon>
        <taxon>Pseudomonadati</taxon>
        <taxon>Pseudomonadota</taxon>
        <taxon>Gammaproteobacteria</taxon>
        <taxon>Pseudomonadales</taxon>
        <taxon>Pseudomonadaceae</taxon>
        <taxon>Pseudomonas</taxon>
    </lineage>
</organism>
<protein>
    <submittedName>
        <fullName evidence="1">Uncharacterized protein</fullName>
    </submittedName>
</protein>
<proteinExistence type="predicted"/>
<accession>A0A0P9KC00</accession>
<dbReference type="EMBL" id="RBUY01000004">
    <property type="protein sequence ID" value="RMV80413.1"/>
    <property type="molecule type" value="Genomic_DNA"/>
</dbReference>
<dbReference type="EMBL" id="RBOC01000157">
    <property type="protein sequence ID" value="RMM06518.1"/>
    <property type="molecule type" value="Genomic_DNA"/>
</dbReference>
<comment type="caution">
    <text evidence="1">The sequence shown here is derived from an EMBL/GenBank/DDBJ whole genome shotgun (WGS) entry which is preliminary data.</text>
</comment>
<evidence type="ECO:0000313" key="1">
    <source>
        <dbReference type="EMBL" id="RMM06518.1"/>
    </source>
</evidence>